<name>A0AA37KUI8_9BACT</name>
<keyword evidence="2" id="KW-0808">Transferase</keyword>
<dbReference type="PANTHER" id="PTHR43300">
    <property type="entry name" value="ACETYLTRANSFERASE"/>
    <property type="match status" value="1"/>
</dbReference>
<dbReference type="GeneID" id="79837860"/>
<dbReference type="AlphaFoldDB" id="A0AA37KUI8"/>
<dbReference type="InterPro" id="IPR050179">
    <property type="entry name" value="Trans_hexapeptide_repeat"/>
</dbReference>
<keyword evidence="3" id="KW-0677">Repeat</keyword>
<proteinExistence type="inferred from homology"/>
<dbReference type="CDD" id="cd04647">
    <property type="entry name" value="LbH_MAT_like"/>
    <property type="match status" value="1"/>
</dbReference>
<reference evidence="5" key="1">
    <citation type="submission" date="2022-01" db="EMBL/GenBank/DDBJ databases">
        <title>Novel bile acid biosynthetic pathways are enriched in the microbiome of centenarians.</title>
        <authorList>
            <person name="Sato Y."/>
            <person name="Atarashi K."/>
            <person name="Plichta R.D."/>
            <person name="Arai Y."/>
            <person name="Sasajima S."/>
            <person name="Kearney M.S."/>
            <person name="Suda W."/>
            <person name="Takeshita K."/>
            <person name="Sasaki T."/>
            <person name="Okamoto S."/>
            <person name="Skelly N.A."/>
            <person name="Okamura Y."/>
            <person name="Vlamakis H."/>
            <person name="Li Y."/>
            <person name="Tanoue T."/>
            <person name="Takei H."/>
            <person name="Nittono H."/>
            <person name="Narushima S."/>
            <person name="Irie J."/>
            <person name="Itoh H."/>
            <person name="Moriya K."/>
            <person name="Sugiura Y."/>
            <person name="Suematsu M."/>
            <person name="Moritoki N."/>
            <person name="Shibata S."/>
            <person name="Littman R.D."/>
            <person name="Fischbach A.M."/>
            <person name="Uwamino Y."/>
            <person name="Inoue T."/>
            <person name="Honda A."/>
            <person name="Hattori M."/>
            <person name="Murai T."/>
            <person name="Xavier J.R."/>
            <person name="Hirose N."/>
            <person name="Honda K."/>
        </authorList>
    </citation>
    <scope>NUCLEOTIDE SEQUENCE</scope>
    <source>
        <strain evidence="5">CE91-St16</strain>
    </source>
</reference>
<dbReference type="InterPro" id="IPR011004">
    <property type="entry name" value="Trimer_LpxA-like_sf"/>
</dbReference>
<evidence type="ECO:0000313" key="5">
    <source>
        <dbReference type="EMBL" id="GKI20463.1"/>
    </source>
</evidence>
<sequence>MLYKIYRIIISFLPSKLYAHLLGVKIGPNTFIATKNWSWEPYLITIGSNCQITKDVHFHTHGGGNAIRLFVPDFDVFGRIEVQDWCYIGCNSQIMPGVTIGKGSIVAAGAIVTQSVPPYSVVGGNPARIIGSTQEYMTRNTKYNLHCKRMGRKEKMRFLLSVDASKLIRKPYMK</sequence>
<protein>
    <recommendedName>
        <fullName evidence="7">Acyltransferase</fullName>
    </recommendedName>
</protein>
<dbReference type="EMBL" id="BQOL01000002">
    <property type="protein sequence ID" value="GKI20463.1"/>
    <property type="molecule type" value="Genomic_DNA"/>
</dbReference>
<accession>A0AA37KUI8</accession>
<evidence type="ECO:0000313" key="6">
    <source>
        <dbReference type="Proteomes" id="UP001055105"/>
    </source>
</evidence>
<dbReference type="InterPro" id="IPR001451">
    <property type="entry name" value="Hexapep"/>
</dbReference>
<dbReference type="SUPFAM" id="SSF51161">
    <property type="entry name" value="Trimeric LpxA-like enzymes"/>
    <property type="match status" value="1"/>
</dbReference>
<gene>
    <name evidence="5" type="ORF">CE91St16_33710</name>
</gene>
<dbReference type="InterPro" id="IPR018357">
    <property type="entry name" value="Hexapep_transf_CS"/>
</dbReference>
<evidence type="ECO:0008006" key="7">
    <source>
        <dbReference type="Google" id="ProtNLM"/>
    </source>
</evidence>
<dbReference type="PANTHER" id="PTHR43300:SF11">
    <property type="entry name" value="ACETYLTRANSFERASE RV3034C-RELATED"/>
    <property type="match status" value="1"/>
</dbReference>
<keyword evidence="4" id="KW-0012">Acyltransferase</keyword>
<evidence type="ECO:0000256" key="3">
    <source>
        <dbReference type="ARBA" id="ARBA00022737"/>
    </source>
</evidence>
<comment type="caution">
    <text evidence="5">The sequence shown here is derived from an EMBL/GenBank/DDBJ whole genome shotgun (WGS) entry which is preliminary data.</text>
</comment>
<dbReference type="GO" id="GO:0016746">
    <property type="term" value="F:acyltransferase activity"/>
    <property type="evidence" value="ECO:0007669"/>
    <property type="project" value="UniProtKB-KW"/>
</dbReference>
<dbReference type="RefSeq" id="WP_178845501.1">
    <property type="nucleotide sequence ID" value="NZ_BQOL01000002.1"/>
</dbReference>
<evidence type="ECO:0000256" key="1">
    <source>
        <dbReference type="ARBA" id="ARBA00007274"/>
    </source>
</evidence>
<dbReference type="Proteomes" id="UP001055105">
    <property type="component" value="Unassembled WGS sequence"/>
</dbReference>
<dbReference type="Pfam" id="PF00132">
    <property type="entry name" value="Hexapep"/>
    <property type="match status" value="1"/>
</dbReference>
<evidence type="ECO:0000256" key="4">
    <source>
        <dbReference type="ARBA" id="ARBA00023315"/>
    </source>
</evidence>
<evidence type="ECO:0000256" key="2">
    <source>
        <dbReference type="ARBA" id="ARBA00022679"/>
    </source>
</evidence>
<dbReference type="Gene3D" id="2.160.10.10">
    <property type="entry name" value="Hexapeptide repeat proteins"/>
    <property type="match status" value="1"/>
</dbReference>
<dbReference type="PROSITE" id="PS00101">
    <property type="entry name" value="HEXAPEP_TRANSFERASES"/>
    <property type="match status" value="1"/>
</dbReference>
<comment type="similarity">
    <text evidence="1">Belongs to the transferase hexapeptide repeat family.</text>
</comment>
<organism evidence="5 6">
    <name type="scientific">Alistipes finegoldii</name>
    <dbReference type="NCBI Taxonomy" id="214856"/>
    <lineage>
        <taxon>Bacteria</taxon>
        <taxon>Pseudomonadati</taxon>
        <taxon>Bacteroidota</taxon>
        <taxon>Bacteroidia</taxon>
        <taxon>Bacteroidales</taxon>
        <taxon>Rikenellaceae</taxon>
        <taxon>Alistipes</taxon>
    </lineage>
</organism>